<feature type="transmembrane region" description="Helical" evidence="1">
    <location>
        <begin position="12"/>
        <end position="36"/>
    </location>
</feature>
<evidence type="ECO:0000313" key="3">
    <source>
        <dbReference type="Proteomes" id="UP000198902"/>
    </source>
</evidence>
<evidence type="ECO:0000313" key="2">
    <source>
        <dbReference type="EMBL" id="CQR49689.1"/>
    </source>
</evidence>
<dbReference type="PANTHER" id="PTHR35283">
    <property type="entry name" value="T12C22.21 PROTEIN"/>
    <property type="match status" value="1"/>
</dbReference>
<accession>A0A0D6JPA0</accession>
<dbReference type="Pfam" id="PF11255">
    <property type="entry name" value="DUF3054"/>
    <property type="match status" value="1"/>
</dbReference>
<keyword evidence="1" id="KW-1133">Transmembrane helix</keyword>
<protein>
    <recommendedName>
        <fullName evidence="4">DUF3054 domain-containing protein</fullName>
    </recommendedName>
</protein>
<dbReference type="OrthoDB" id="177006at2157"/>
<keyword evidence="1" id="KW-0472">Membrane</keyword>
<name>A0A0D6JPA0_9EURY</name>
<proteinExistence type="predicted"/>
<dbReference type="EMBL" id="CSTE01000002">
    <property type="protein sequence ID" value="CQR49689.1"/>
    <property type="molecule type" value="Genomic_DNA"/>
</dbReference>
<dbReference type="InterPro" id="IPR021414">
    <property type="entry name" value="DUF3054"/>
</dbReference>
<reference evidence="3" key="1">
    <citation type="submission" date="2015-03" db="EMBL/GenBank/DDBJ databases">
        <authorList>
            <person name="Urmite Genomes"/>
        </authorList>
    </citation>
    <scope>NUCLEOTIDE SEQUENCE [LARGE SCALE GENOMIC DNA]</scope>
    <source>
        <strain evidence="3">Arc-Hr</strain>
    </source>
</reference>
<gene>
    <name evidence="2" type="ORF">BN996_01157</name>
</gene>
<sequence length="138" mass="14426">MATSTSFLEERLDAGALPIAVGDVLAIFLLVTVGVIQHNGVSYLSADPVGWVLTAVPFLIGWLVTAPLLGAYSPGAAESAKSAVPLGVRAWLAATVVGMAIRWTPLFEGGVELTFVAVMLVLGSVALGVWRTLYFKLV</sequence>
<dbReference type="AlphaFoldDB" id="A0A0D6JPA0"/>
<keyword evidence="3" id="KW-1185">Reference proteome</keyword>
<keyword evidence="1" id="KW-0812">Transmembrane</keyword>
<evidence type="ECO:0008006" key="4">
    <source>
        <dbReference type="Google" id="ProtNLM"/>
    </source>
</evidence>
<feature type="transmembrane region" description="Helical" evidence="1">
    <location>
        <begin position="113"/>
        <end position="134"/>
    </location>
</feature>
<dbReference type="RefSeq" id="WP_089777557.1">
    <property type="nucleotide sequence ID" value="NZ_CABLRR010000002.1"/>
</dbReference>
<evidence type="ECO:0000256" key="1">
    <source>
        <dbReference type="SAM" id="Phobius"/>
    </source>
</evidence>
<dbReference type="Proteomes" id="UP000198902">
    <property type="component" value="Unassembled WGS sequence"/>
</dbReference>
<dbReference type="PANTHER" id="PTHR35283:SF3">
    <property type="entry name" value="T12C22.21 PROTEIN"/>
    <property type="match status" value="1"/>
</dbReference>
<feature type="transmembrane region" description="Helical" evidence="1">
    <location>
        <begin position="48"/>
        <end position="71"/>
    </location>
</feature>
<organism evidence="2 3">
    <name type="scientific">Haloferax massiliensis</name>
    <dbReference type="NCBI Taxonomy" id="1476858"/>
    <lineage>
        <taxon>Archaea</taxon>
        <taxon>Methanobacteriati</taxon>
        <taxon>Methanobacteriota</taxon>
        <taxon>Stenosarchaea group</taxon>
        <taxon>Halobacteria</taxon>
        <taxon>Halobacteriales</taxon>
        <taxon>Haloferacaceae</taxon>
        <taxon>Haloferax</taxon>
    </lineage>
</organism>